<dbReference type="EMBL" id="NWUW01000049">
    <property type="protein sequence ID" value="PIE92013.1"/>
    <property type="molecule type" value="Genomic_DNA"/>
</dbReference>
<dbReference type="GO" id="GO:0016853">
    <property type="term" value="F:isomerase activity"/>
    <property type="evidence" value="ECO:0007669"/>
    <property type="project" value="UniProtKB-KW"/>
</dbReference>
<protein>
    <submittedName>
        <fullName evidence="1">DNA topoisomerase I</fullName>
    </submittedName>
</protein>
<evidence type="ECO:0000313" key="1">
    <source>
        <dbReference type="EMBL" id="PIE92013.1"/>
    </source>
</evidence>
<comment type="caution">
    <text evidence="1">The sequence shown here is derived from an EMBL/GenBank/DDBJ whole genome shotgun (WGS) entry which is preliminary data.</text>
</comment>
<proteinExistence type="predicted"/>
<dbReference type="AlphaFoldDB" id="A0A2G6Q5B7"/>
<reference evidence="1 2" key="1">
    <citation type="submission" date="2017-09" db="EMBL/GenBank/DDBJ databases">
        <title>Biocontrol bacteria screening and application from spent mushroom substrate.</title>
        <authorList>
            <person name="Sun X."/>
        </authorList>
    </citation>
    <scope>NUCLEOTIDE SEQUENCE [LARGE SCALE GENOMIC DNA]</scope>
    <source>
        <strain evidence="1 2">100374</strain>
    </source>
</reference>
<evidence type="ECO:0000313" key="2">
    <source>
        <dbReference type="Proteomes" id="UP000228484"/>
    </source>
</evidence>
<keyword evidence="2" id="KW-1185">Reference proteome</keyword>
<keyword evidence="1" id="KW-0413">Isomerase</keyword>
<sequence>MTDTIKGFISKKTGISFDTKLTYDSTQKRITFIYGKKK</sequence>
<dbReference type="Proteomes" id="UP000228484">
    <property type="component" value="Unassembled WGS sequence"/>
</dbReference>
<gene>
    <name evidence="1" type="ORF">CO726_28860</name>
</gene>
<organism evidence="1 2">
    <name type="scientific">Bacillus fungorum</name>
    <dbReference type="NCBI Taxonomy" id="2039284"/>
    <lineage>
        <taxon>Bacteria</taxon>
        <taxon>Bacillati</taxon>
        <taxon>Bacillota</taxon>
        <taxon>Bacilli</taxon>
        <taxon>Bacillales</taxon>
        <taxon>Bacillaceae</taxon>
        <taxon>Bacillus</taxon>
    </lineage>
</organism>
<accession>A0A2G6Q5B7</accession>
<name>A0A2G6Q5B7_9BACI</name>